<dbReference type="KEGG" id="sphv:F9278_23600"/>
<keyword evidence="2" id="KW-1185">Reference proteome</keyword>
<sequence length="61" mass="6613">MRIIPLRGPGIAWYKCPACRLKCRPTAVSPDGSCPRCGYSHMMRLSFGGRSNASAPDGDRS</sequence>
<evidence type="ECO:0000313" key="1">
    <source>
        <dbReference type="EMBL" id="QFQ98650.1"/>
    </source>
</evidence>
<name>A0A5P8K6I4_9ACTN</name>
<dbReference type="AlphaFoldDB" id="A0A5P8K6I4"/>
<dbReference type="RefSeq" id="WP_152170102.1">
    <property type="nucleotide sequence ID" value="NZ_CP045096.1"/>
</dbReference>
<protein>
    <submittedName>
        <fullName evidence="1">Uncharacterized protein</fullName>
    </submittedName>
</protein>
<dbReference type="Proteomes" id="UP000327294">
    <property type="component" value="Chromosome"/>
</dbReference>
<dbReference type="EMBL" id="CP045096">
    <property type="protein sequence ID" value="QFQ98650.1"/>
    <property type="molecule type" value="Genomic_DNA"/>
</dbReference>
<evidence type="ECO:0000313" key="2">
    <source>
        <dbReference type="Proteomes" id="UP000327294"/>
    </source>
</evidence>
<accession>A0A5P8K6I4</accession>
<gene>
    <name evidence="1" type="ORF">F9278_23600</name>
</gene>
<organism evidence="1 2">
    <name type="scientific">Streptomyces phaeolivaceus</name>
    <dbReference type="NCBI Taxonomy" id="2653200"/>
    <lineage>
        <taxon>Bacteria</taxon>
        <taxon>Bacillati</taxon>
        <taxon>Actinomycetota</taxon>
        <taxon>Actinomycetes</taxon>
        <taxon>Kitasatosporales</taxon>
        <taxon>Streptomycetaceae</taxon>
        <taxon>Streptomyces</taxon>
    </lineage>
</organism>
<reference evidence="1 2" key="1">
    <citation type="submission" date="2019-10" db="EMBL/GenBank/DDBJ databases">
        <title>Streptomyces sp. strain GY16 isolated from leaves of Broussonetia papyrifera.</title>
        <authorList>
            <person name="Mo P."/>
        </authorList>
    </citation>
    <scope>NUCLEOTIDE SEQUENCE [LARGE SCALE GENOMIC DNA]</scope>
    <source>
        <strain evidence="1 2">GY16</strain>
    </source>
</reference>
<proteinExistence type="predicted"/>